<accession>A0A9X2I5M8</accession>
<dbReference type="InterPro" id="IPR033856">
    <property type="entry name" value="Trp_halogen"/>
</dbReference>
<feature type="binding site" evidence="2">
    <location>
        <position position="343"/>
    </location>
    <ligand>
        <name>L-tryptophan</name>
        <dbReference type="ChEBI" id="CHEBI:57912"/>
    </ligand>
</feature>
<evidence type="ECO:0000313" key="4">
    <source>
        <dbReference type="Proteomes" id="UP001139319"/>
    </source>
</evidence>
<organism evidence="3 4">
    <name type="scientific">Gilvimarinus xylanilyticus</name>
    <dbReference type="NCBI Taxonomy" id="2944139"/>
    <lineage>
        <taxon>Bacteria</taxon>
        <taxon>Pseudomonadati</taxon>
        <taxon>Pseudomonadota</taxon>
        <taxon>Gammaproteobacteria</taxon>
        <taxon>Cellvibrionales</taxon>
        <taxon>Cellvibrionaceae</taxon>
        <taxon>Gilvimarinus</taxon>
    </lineage>
</organism>
<proteinExistence type="predicted"/>
<dbReference type="InterPro" id="IPR050816">
    <property type="entry name" value="Flavin-dep_Halogenase_NPB"/>
</dbReference>
<keyword evidence="2" id="KW-0285">Flavoprotein</keyword>
<feature type="binding site" evidence="2">
    <location>
        <position position="347"/>
    </location>
    <ligand>
        <name>FAD</name>
        <dbReference type="ChEBI" id="CHEBI:57692"/>
    </ligand>
</feature>
<dbReference type="Gene3D" id="3.50.50.60">
    <property type="entry name" value="FAD/NAD(P)-binding domain"/>
    <property type="match status" value="1"/>
</dbReference>
<name>A0A9X2I5M8_9GAMM</name>
<reference evidence="3" key="1">
    <citation type="submission" date="2022-05" db="EMBL/GenBank/DDBJ databases">
        <authorList>
            <person name="Sun H.-N."/>
        </authorList>
    </citation>
    <scope>NUCLEOTIDE SEQUENCE</scope>
    <source>
        <strain evidence="3">HB14</strain>
    </source>
</reference>
<dbReference type="GO" id="GO:0004497">
    <property type="term" value="F:monooxygenase activity"/>
    <property type="evidence" value="ECO:0007669"/>
    <property type="project" value="InterPro"/>
</dbReference>
<dbReference type="GO" id="GO:0000166">
    <property type="term" value="F:nucleotide binding"/>
    <property type="evidence" value="ECO:0007669"/>
    <property type="project" value="UniProtKB-KW"/>
</dbReference>
<feature type="binding site" evidence="2">
    <location>
        <begin position="14"/>
        <end position="17"/>
    </location>
    <ligand>
        <name>FAD</name>
        <dbReference type="ChEBI" id="CHEBI:57692"/>
    </ligand>
</feature>
<dbReference type="PANTHER" id="PTHR43747:SF4">
    <property type="entry name" value="FLAVIN-DEPENDENT TRYPTOPHAN HALOGENASE"/>
    <property type="match status" value="1"/>
</dbReference>
<comment type="caution">
    <text evidence="3">The sequence shown here is derived from an EMBL/GenBank/DDBJ whole genome shotgun (WGS) entry which is preliminary data.</text>
</comment>
<evidence type="ECO:0000256" key="2">
    <source>
        <dbReference type="PIRSR" id="PIRSR011396-2"/>
    </source>
</evidence>
<feature type="binding site" evidence="2">
    <location>
        <position position="80"/>
    </location>
    <ligand>
        <name>7-chloro-L-tryptophan</name>
        <dbReference type="ChEBI" id="CHEBI:58713"/>
    </ligand>
</feature>
<dbReference type="PANTHER" id="PTHR43747">
    <property type="entry name" value="FAD-BINDING PROTEIN"/>
    <property type="match status" value="1"/>
</dbReference>
<keyword evidence="2" id="KW-0547">Nucleotide-binding</keyword>
<dbReference type="EMBL" id="JAMFTH010000001">
    <property type="protein sequence ID" value="MCP8899342.1"/>
    <property type="molecule type" value="Genomic_DNA"/>
</dbReference>
<dbReference type="PIRSF" id="PIRSF011396">
    <property type="entry name" value="Trp_halogenase"/>
    <property type="match status" value="1"/>
</dbReference>
<dbReference type="InterPro" id="IPR036188">
    <property type="entry name" value="FAD/NAD-bd_sf"/>
</dbReference>
<evidence type="ECO:0000256" key="1">
    <source>
        <dbReference type="PIRSR" id="PIRSR011396-1"/>
    </source>
</evidence>
<feature type="binding site" evidence="2">
    <location>
        <position position="334"/>
    </location>
    <ligand>
        <name>FAD</name>
        <dbReference type="ChEBI" id="CHEBI:57692"/>
    </ligand>
</feature>
<gene>
    <name evidence="3" type="ORF">M6D89_08550</name>
</gene>
<reference evidence="3" key="2">
    <citation type="submission" date="2023-01" db="EMBL/GenBank/DDBJ databases">
        <title>Gilvimarinus xylanilyticus HB14 isolated from Caulerpa lentillifera aquaculture base in Hainan, China.</title>
        <authorList>
            <person name="Zhang Y.-J."/>
        </authorList>
    </citation>
    <scope>NUCLEOTIDE SEQUENCE</scope>
    <source>
        <strain evidence="3">HB14</strain>
    </source>
</reference>
<dbReference type="Proteomes" id="UP001139319">
    <property type="component" value="Unassembled WGS sequence"/>
</dbReference>
<dbReference type="Pfam" id="PF04820">
    <property type="entry name" value="Trp_halogenase"/>
    <property type="match status" value="1"/>
</dbReference>
<keyword evidence="4" id="KW-1185">Reference proteome</keyword>
<dbReference type="InterPro" id="IPR006905">
    <property type="entry name" value="Flavin_halogenase"/>
</dbReference>
<keyword evidence="2" id="KW-0274">FAD</keyword>
<dbReference type="SUPFAM" id="SSF51905">
    <property type="entry name" value="FAD/NAD(P)-binding domain"/>
    <property type="match status" value="1"/>
</dbReference>
<dbReference type="AlphaFoldDB" id="A0A9X2I5M8"/>
<sequence length="502" mass="56268">MAHNNVKSLAIVGGGTAGWMTAARLAKHFSKTDIAITLIDSSDIGTVGVGEATIPTLRRFYAELGMNDLEVMRACQATCKLGIEFRDWHKAGSRFIHPFGLYGQKANGIDFHHYWMRLRELGEAGDLSDYSLGVQLAKHHKFIEPSPKPPSELSVFDWALHFDAALFARLMRDYATENGVAHIDQKIERVEINSDASVKALHLHNGQQVSADLYVDCSGFSGLLIEQAQRTGYEGWSQWLKCDRAVAVQSVRDGEAAPYTVSQAHLAGWQWKIPLQHRQGNGHVYCSDYISDDEAAATLVDNIKGELITQPKPFQFVAGRRKKAWNKNVVAVGLAAGFLEPLESTSIALVETAIEKIRRVFRGPFFTDALVQEFNDLTAQEYERVRDFIILHYKLNQRDDGEFWRKCRDMEIPETLADKLEAFKNKGDLIRYPIEIFGPPSWLAIYSGFNVYPKQYDERVKQLDPAYLQKALAGMRRSVAEAVAGVSSHDEFIAANCAAEKP</sequence>
<evidence type="ECO:0000313" key="3">
    <source>
        <dbReference type="EMBL" id="MCP8899342.1"/>
    </source>
</evidence>
<dbReference type="RefSeq" id="WP_253967593.1">
    <property type="nucleotide sequence ID" value="NZ_JAMFTH010000001.1"/>
</dbReference>
<feature type="active site" evidence="1">
    <location>
        <position position="80"/>
    </location>
</feature>
<protein>
    <submittedName>
        <fullName evidence="3">Tryptophan 7-halogenase</fullName>
    </submittedName>
</protein>